<evidence type="ECO:0008006" key="3">
    <source>
        <dbReference type="Google" id="ProtNLM"/>
    </source>
</evidence>
<dbReference type="EMBL" id="SIHJ01000001">
    <property type="protein sequence ID" value="TWT35329.1"/>
    <property type="molecule type" value="Genomic_DNA"/>
</dbReference>
<keyword evidence="2" id="KW-1185">Reference proteome</keyword>
<gene>
    <name evidence="1" type="ORF">KOR34_02190</name>
</gene>
<accession>A0A5C5VBW8</accession>
<sequence length="104" mass="12167">MNATEKRFEQNVLWTLKAAGEVKSWRYEAVKFRLANNTFYTPDFMVNRADGLVEFVDVKGSGGWEQHTRIKIKVCAEQYPEFVFAGYTEARGSRNRGEFNREEF</sequence>
<name>A0A5C5VBW8_9BACT</name>
<proteinExistence type="predicted"/>
<comment type="caution">
    <text evidence="1">The sequence shown here is derived from an EMBL/GenBank/DDBJ whole genome shotgun (WGS) entry which is preliminary data.</text>
</comment>
<dbReference type="Proteomes" id="UP000316714">
    <property type="component" value="Unassembled WGS sequence"/>
</dbReference>
<evidence type="ECO:0000313" key="2">
    <source>
        <dbReference type="Proteomes" id="UP000316714"/>
    </source>
</evidence>
<dbReference type="Gene3D" id="3.40.91.30">
    <property type="match status" value="1"/>
</dbReference>
<dbReference type="AlphaFoldDB" id="A0A5C5VBW8"/>
<evidence type="ECO:0000313" key="1">
    <source>
        <dbReference type="EMBL" id="TWT35329.1"/>
    </source>
</evidence>
<protein>
    <recommendedName>
        <fullName evidence="3">DUF1064 domain-containing protein</fullName>
    </recommendedName>
</protein>
<reference evidence="1 2" key="1">
    <citation type="submission" date="2019-02" db="EMBL/GenBank/DDBJ databases">
        <title>Deep-cultivation of Planctomycetes and their phenomic and genomic characterization uncovers novel biology.</title>
        <authorList>
            <person name="Wiegand S."/>
            <person name="Jogler M."/>
            <person name="Boedeker C."/>
            <person name="Pinto D."/>
            <person name="Vollmers J."/>
            <person name="Rivas-Marin E."/>
            <person name="Kohn T."/>
            <person name="Peeters S.H."/>
            <person name="Heuer A."/>
            <person name="Rast P."/>
            <person name="Oberbeckmann S."/>
            <person name="Bunk B."/>
            <person name="Jeske O."/>
            <person name="Meyerdierks A."/>
            <person name="Storesund J.E."/>
            <person name="Kallscheuer N."/>
            <person name="Luecker S."/>
            <person name="Lage O.M."/>
            <person name="Pohl T."/>
            <person name="Merkel B.J."/>
            <person name="Hornburger P."/>
            <person name="Mueller R.-W."/>
            <person name="Bruemmer F."/>
            <person name="Labrenz M."/>
            <person name="Spormann A.M."/>
            <person name="Op Den Camp H."/>
            <person name="Overmann J."/>
            <person name="Amann R."/>
            <person name="Jetten M.S.M."/>
            <person name="Mascher T."/>
            <person name="Medema M.H."/>
            <person name="Devos D.P."/>
            <person name="Kaster A.-K."/>
            <person name="Ovreas L."/>
            <person name="Rohde M."/>
            <person name="Galperin M.Y."/>
            <person name="Jogler C."/>
        </authorList>
    </citation>
    <scope>NUCLEOTIDE SEQUENCE [LARGE SCALE GENOMIC DNA]</scope>
    <source>
        <strain evidence="1 2">KOR34</strain>
    </source>
</reference>
<organism evidence="1 2">
    <name type="scientific">Posidoniimonas corsicana</name>
    <dbReference type="NCBI Taxonomy" id="1938618"/>
    <lineage>
        <taxon>Bacteria</taxon>
        <taxon>Pseudomonadati</taxon>
        <taxon>Planctomycetota</taxon>
        <taxon>Planctomycetia</taxon>
        <taxon>Pirellulales</taxon>
        <taxon>Lacipirellulaceae</taxon>
        <taxon>Posidoniimonas</taxon>
    </lineage>
</organism>